<dbReference type="InterPro" id="IPR002401">
    <property type="entry name" value="Cyt_P450_E_grp-I"/>
</dbReference>
<dbReference type="Proteomes" id="UP001327560">
    <property type="component" value="Chromosome 2"/>
</dbReference>
<dbReference type="InterPro" id="IPR036396">
    <property type="entry name" value="Cyt_P450_sf"/>
</dbReference>
<dbReference type="EMBL" id="CP136891">
    <property type="protein sequence ID" value="WOK98121.1"/>
    <property type="molecule type" value="Genomic_DNA"/>
</dbReference>
<evidence type="ECO:0000256" key="3">
    <source>
        <dbReference type="ARBA" id="ARBA00022723"/>
    </source>
</evidence>
<dbReference type="InterPro" id="IPR001128">
    <property type="entry name" value="Cyt_P450"/>
</dbReference>
<dbReference type="GO" id="GO:0016705">
    <property type="term" value="F:oxidoreductase activity, acting on paired donors, with incorporation or reduction of molecular oxygen"/>
    <property type="evidence" value="ECO:0007669"/>
    <property type="project" value="InterPro"/>
</dbReference>
<proteinExistence type="inferred from homology"/>
<keyword evidence="3" id="KW-0479">Metal-binding</keyword>
<keyword evidence="7" id="KW-1185">Reference proteome</keyword>
<evidence type="ECO:0000256" key="2">
    <source>
        <dbReference type="ARBA" id="ARBA00022617"/>
    </source>
</evidence>
<gene>
    <name evidence="6" type="ORF">Cni_G06831</name>
</gene>
<dbReference type="GO" id="GO:0020037">
    <property type="term" value="F:heme binding"/>
    <property type="evidence" value="ECO:0007669"/>
    <property type="project" value="InterPro"/>
</dbReference>
<evidence type="ECO:0000313" key="6">
    <source>
        <dbReference type="EMBL" id="WOK98121.1"/>
    </source>
</evidence>
<keyword evidence="2" id="KW-0349">Heme</keyword>
<dbReference type="GO" id="GO:0005506">
    <property type="term" value="F:iron ion binding"/>
    <property type="evidence" value="ECO:0007669"/>
    <property type="project" value="InterPro"/>
</dbReference>
<evidence type="ECO:0000313" key="7">
    <source>
        <dbReference type="Proteomes" id="UP001327560"/>
    </source>
</evidence>
<dbReference type="PANTHER" id="PTHR47944:SF16">
    <property type="entry name" value="CYTOCHROME P450 FAMILY 1 SUBFAMILY A POLYPEPTIDE 1"/>
    <property type="match status" value="1"/>
</dbReference>
<protein>
    <submittedName>
        <fullName evidence="6">Cytochrome P450</fullName>
    </submittedName>
</protein>
<evidence type="ECO:0000256" key="1">
    <source>
        <dbReference type="ARBA" id="ARBA00010617"/>
    </source>
</evidence>
<accession>A0AAQ3JY12</accession>
<dbReference type="PRINTS" id="PR00463">
    <property type="entry name" value="EP450I"/>
</dbReference>
<comment type="similarity">
    <text evidence="1">Belongs to the cytochrome P450 family.</text>
</comment>
<keyword evidence="5" id="KW-0408">Iron</keyword>
<evidence type="ECO:0000256" key="5">
    <source>
        <dbReference type="ARBA" id="ARBA00023004"/>
    </source>
</evidence>
<dbReference type="Gene3D" id="1.10.630.10">
    <property type="entry name" value="Cytochrome P450"/>
    <property type="match status" value="1"/>
</dbReference>
<dbReference type="Pfam" id="PF00067">
    <property type="entry name" value="p450"/>
    <property type="match status" value="1"/>
</dbReference>
<keyword evidence="4" id="KW-0560">Oxidoreductase</keyword>
<organism evidence="6 7">
    <name type="scientific">Canna indica</name>
    <name type="common">Indian-shot</name>
    <dbReference type="NCBI Taxonomy" id="4628"/>
    <lineage>
        <taxon>Eukaryota</taxon>
        <taxon>Viridiplantae</taxon>
        <taxon>Streptophyta</taxon>
        <taxon>Embryophyta</taxon>
        <taxon>Tracheophyta</taxon>
        <taxon>Spermatophyta</taxon>
        <taxon>Magnoliopsida</taxon>
        <taxon>Liliopsida</taxon>
        <taxon>Zingiberales</taxon>
        <taxon>Cannaceae</taxon>
        <taxon>Canna</taxon>
    </lineage>
</organism>
<sequence length="127" mass="14715">MIAAATDTSLVMNEWAMTEMIKNLRVLEKVQEELDRVVDWDRLVHEADLGHLTYLRCVVRETFYMHSVGPFIIPYESLRATKVIGCDIPAKTLVFINTHVLGRNTRDVDIDEFRLERHLLPTEGECE</sequence>
<dbReference type="SUPFAM" id="SSF48264">
    <property type="entry name" value="Cytochrome P450"/>
    <property type="match status" value="1"/>
</dbReference>
<dbReference type="GO" id="GO:0004497">
    <property type="term" value="F:monooxygenase activity"/>
    <property type="evidence" value="ECO:0007669"/>
    <property type="project" value="InterPro"/>
</dbReference>
<dbReference type="AlphaFoldDB" id="A0AAQ3JY12"/>
<evidence type="ECO:0000256" key="4">
    <source>
        <dbReference type="ARBA" id="ARBA00023002"/>
    </source>
</evidence>
<reference evidence="6 7" key="1">
    <citation type="submission" date="2023-10" db="EMBL/GenBank/DDBJ databases">
        <title>Chromosome-scale genome assembly provides insights into flower coloration mechanisms of Canna indica.</title>
        <authorList>
            <person name="Li C."/>
        </authorList>
    </citation>
    <scope>NUCLEOTIDE SEQUENCE [LARGE SCALE GENOMIC DNA]</scope>
    <source>
        <tissue evidence="6">Flower</tissue>
    </source>
</reference>
<name>A0AAQ3JY12_9LILI</name>
<dbReference type="PANTHER" id="PTHR47944">
    <property type="entry name" value="CYTOCHROME P450 98A9"/>
    <property type="match status" value="1"/>
</dbReference>